<dbReference type="AlphaFoldDB" id="A0A6P8WPQ3"/>
<dbReference type="Proteomes" id="UP000515160">
    <property type="component" value="Chromosome 2L"/>
</dbReference>
<proteinExistence type="predicted"/>
<dbReference type="OrthoDB" id="7883851at2759"/>
<organism evidence="2 3">
    <name type="scientific">Drosophila albomicans</name>
    <name type="common">Fruit fly</name>
    <dbReference type="NCBI Taxonomy" id="7291"/>
    <lineage>
        <taxon>Eukaryota</taxon>
        <taxon>Metazoa</taxon>
        <taxon>Ecdysozoa</taxon>
        <taxon>Arthropoda</taxon>
        <taxon>Hexapoda</taxon>
        <taxon>Insecta</taxon>
        <taxon>Pterygota</taxon>
        <taxon>Neoptera</taxon>
        <taxon>Endopterygota</taxon>
        <taxon>Diptera</taxon>
        <taxon>Brachycera</taxon>
        <taxon>Muscomorpha</taxon>
        <taxon>Ephydroidea</taxon>
        <taxon>Drosophilidae</taxon>
        <taxon>Drosophila</taxon>
    </lineage>
</organism>
<keyword evidence="2" id="KW-1185">Reference proteome</keyword>
<feature type="region of interest" description="Disordered" evidence="1">
    <location>
        <begin position="168"/>
        <end position="187"/>
    </location>
</feature>
<feature type="compositionally biased region" description="Polar residues" evidence="1">
    <location>
        <begin position="168"/>
        <end position="177"/>
    </location>
</feature>
<evidence type="ECO:0000256" key="1">
    <source>
        <dbReference type="SAM" id="MobiDB-lite"/>
    </source>
</evidence>
<sequence length="376" mass="42055">MYKLLKMMPDDDGVFFNPFMIGPAECSQRNEYKQPAYVTYPPPYATLPKAHTNKSVSKGSFFVKQEKEGNINTSKSQLGEICFSKAIKKDMVAAKQLANGLNDDHERIYAGRASKTSKTQFEADSVRTLMPVRSKRSASEVSTTASEISAVKSTTDGKTSKLSLRSQANKNTDSNVTLKAAQKKSLHKDVDTDLYENVSHVTVRSSKREADNTSHHSMRSSRRGDHSVDNISRVSAKSKASVVSRPKVHADTKLSRVSLKSKTTERQTENVSRISFAGDENRTDNITFMSKSHSVSKSRPSIQEVAESIQKELAKSMETTRSLSIKAAELNERLKAGNEFKHNRFNTLARQCVQSEPLKRCREDRMALWYKDSVLS</sequence>
<name>A0A6P8WPQ3_DROAB</name>
<dbReference type="RefSeq" id="XP_034100045.1">
    <property type="nucleotide sequence ID" value="XM_034244154.2"/>
</dbReference>
<gene>
    <name evidence="3" type="primary">LOC117565168</name>
</gene>
<dbReference type="GeneID" id="117565168"/>
<evidence type="ECO:0000313" key="3">
    <source>
        <dbReference type="RefSeq" id="XP_034100045.1"/>
    </source>
</evidence>
<feature type="region of interest" description="Disordered" evidence="1">
    <location>
        <begin position="200"/>
        <end position="249"/>
    </location>
</feature>
<reference evidence="3" key="1">
    <citation type="submission" date="2025-08" db="UniProtKB">
        <authorList>
            <consortium name="RefSeq"/>
        </authorList>
    </citation>
    <scope>IDENTIFICATION</scope>
    <source>
        <strain evidence="3">15112-1751.03</strain>
        <tissue evidence="3">Whole Adult</tissue>
    </source>
</reference>
<evidence type="ECO:0000313" key="2">
    <source>
        <dbReference type="Proteomes" id="UP000515160"/>
    </source>
</evidence>
<feature type="compositionally biased region" description="Low complexity" evidence="1">
    <location>
        <begin position="232"/>
        <end position="245"/>
    </location>
</feature>
<accession>A0A6P8WPQ3</accession>
<protein>
    <submittedName>
        <fullName evidence="3">Uncharacterized protein LOC117565168</fullName>
    </submittedName>
</protein>